<evidence type="ECO:0000313" key="2">
    <source>
        <dbReference type="Proteomes" id="UP001150603"/>
    </source>
</evidence>
<protein>
    <submittedName>
        <fullName evidence="1">Uncharacterized protein</fullName>
    </submittedName>
</protein>
<name>A0ACC1JDX7_9FUNG</name>
<keyword evidence="2" id="KW-1185">Reference proteome</keyword>
<reference evidence="1" key="1">
    <citation type="submission" date="2022-07" db="EMBL/GenBank/DDBJ databases">
        <title>Phylogenomic reconstructions and comparative analyses of Kickxellomycotina fungi.</title>
        <authorList>
            <person name="Reynolds N.K."/>
            <person name="Stajich J.E."/>
            <person name="Barry K."/>
            <person name="Grigoriev I.V."/>
            <person name="Crous P."/>
            <person name="Smith M.E."/>
        </authorList>
    </citation>
    <scope>NUCLEOTIDE SEQUENCE</scope>
    <source>
        <strain evidence="1">NRRL 5244</strain>
    </source>
</reference>
<organism evidence="1 2">
    <name type="scientific">Linderina macrospora</name>
    <dbReference type="NCBI Taxonomy" id="4868"/>
    <lineage>
        <taxon>Eukaryota</taxon>
        <taxon>Fungi</taxon>
        <taxon>Fungi incertae sedis</taxon>
        <taxon>Zoopagomycota</taxon>
        <taxon>Kickxellomycotina</taxon>
        <taxon>Kickxellomycetes</taxon>
        <taxon>Kickxellales</taxon>
        <taxon>Kickxellaceae</taxon>
        <taxon>Linderina</taxon>
    </lineage>
</organism>
<dbReference type="Proteomes" id="UP001150603">
    <property type="component" value="Unassembled WGS sequence"/>
</dbReference>
<sequence>MGSKLEKSASLWDIYMELYLRTLDKPAAVDASYIRSLKEGSATSTAAWRQIIHWYKFNIEREMYKGNASAPGFYQDKMAANISLVLPTILRSGRLMLSQVESSVVAESIMVFWKATWDIIEKQPNQAHLKRWLILQMHEWINIPDTSSVSNVVRKSSLNCAMQQSTASHTWSIGDSLFMATLMPDHLLVLAQTFAYCYLNDNFVPPPLFSALCSTLYADASSKSAHYLHVDRCLQLESPNHMAERLANVHKFYKSIAALAEHKLKAFDWSKITPLSDYFDRFSSCMSSLHVSLLQIEERLPQLAVGAQPCETINAVSQIYASLECGSLDVSLIEERATRLGLGHWMLEGFVLNEVADSDTWCQRALDLMYRQVQAQEARLIVAANDGNQSTSTSESPDATAETPRQRIAAIRKAYFKLLELSESADSYSREELTGTMNKAIKERLELESLQTGDRREDRTVRELDIVKPWDAASVWINLAISELLGSHYGAVHAESSVKSRGRVMRWLYCGVNISSSMNAGGRAQIWIYILRLEAGVRPLTKEDFAGSTCLSSPNYRHIGGPCFMHINFVLGKMIETTTEESTLLAIDRYLAKVAWRNTDIIAR</sequence>
<dbReference type="EMBL" id="JANBPW010000702">
    <property type="protein sequence ID" value="KAJ1948538.1"/>
    <property type="molecule type" value="Genomic_DNA"/>
</dbReference>
<proteinExistence type="predicted"/>
<comment type="caution">
    <text evidence="1">The sequence shown here is derived from an EMBL/GenBank/DDBJ whole genome shotgun (WGS) entry which is preliminary data.</text>
</comment>
<accession>A0ACC1JDX7</accession>
<gene>
    <name evidence="1" type="ORF">FBU59_001546</name>
</gene>
<evidence type="ECO:0000313" key="1">
    <source>
        <dbReference type="EMBL" id="KAJ1948538.1"/>
    </source>
</evidence>